<evidence type="ECO:0000259" key="4">
    <source>
        <dbReference type="PROSITE" id="PS50932"/>
    </source>
</evidence>
<dbReference type="GO" id="GO:0003700">
    <property type="term" value="F:DNA-binding transcription factor activity"/>
    <property type="evidence" value="ECO:0007669"/>
    <property type="project" value="TreeGrafter"/>
</dbReference>
<dbReference type="STRING" id="1423726.FC07_GL003036"/>
<proteinExistence type="predicted"/>
<dbReference type="Pfam" id="PF00356">
    <property type="entry name" value="LacI"/>
    <property type="match status" value="1"/>
</dbReference>
<dbReference type="InterPro" id="IPR000843">
    <property type="entry name" value="HTH_LacI"/>
</dbReference>
<keyword evidence="1" id="KW-0805">Transcription regulation</keyword>
<dbReference type="RefSeq" id="WP_083483254.1">
    <property type="nucleotide sequence ID" value="NZ_AZDA01000064.1"/>
</dbReference>
<name>A0A0R1GZJ6_9LACO</name>
<comment type="caution">
    <text evidence="5">The sequence shown here is derived from an EMBL/GenBank/DDBJ whole genome shotgun (WGS) entry which is preliminary data.</text>
</comment>
<dbReference type="PANTHER" id="PTHR30146:SF149">
    <property type="entry name" value="HTH-TYPE TRANSCRIPTIONAL REGULATOR EBGR"/>
    <property type="match status" value="1"/>
</dbReference>
<dbReference type="InterPro" id="IPR028082">
    <property type="entry name" value="Peripla_BP_I"/>
</dbReference>
<dbReference type="CDD" id="cd01392">
    <property type="entry name" value="HTH_LacI"/>
    <property type="match status" value="1"/>
</dbReference>
<dbReference type="SUPFAM" id="SSF53822">
    <property type="entry name" value="Periplasmic binding protein-like I"/>
    <property type="match status" value="1"/>
</dbReference>
<accession>A0A0R1GZJ6</accession>
<dbReference type="InterPro" id="IPR046335">
    <property type="entry name" value="LacI/GalR-like_sensor"/>
</dbReference>
<dbReference type="GO" id="GO:0000976">
    <property type="term" value="F:transcription cis-regulatory region binding"/>
    <property type="evidence" value="ECO:0007669"/>
    <property type="project" value="TreeGrafter"/>
</dbReference>
<protein>
    <submittedName>
        <fullName evidence="5">LacI family transcriptional regulator</fullName>
    </submittedName>
</protein>
<dbReference type="AlphaFoldDB" id="A0A0R1GZJ6"/>
<dbReference type="Gene3D" id="3.40.50.2300">
    <property type="match status" value="2"/>
</dbReference>
<keyword evidence="3" id="KW-0804">Transcription</keyword>
<dbReference type="PATRIC" id="fig|1423726.3.peg.3150"/>
<feature type="domain" description="HTH lacI-type" evidence="4">
    <location>
        <begin position="4"/>
        <end position="61"/>
    </location>
</feature>
<dbReference type="CDD" id="cd01544">
    <property type="entry name" value="PBP1_GalR"/>
    <property type="match status" value="1"/>
</dbReference>
<dbReference type="EMBL" id="AZDA01000064">
    <property type="protein sequence ID" value="KRK36426.1"/>
    <property type="molecule type" value="Genomic_DNA"/>
</dbReference>
<reference evidence="5 6" key="1">
    <citation type="journal article" date="2015" name="Genome Announc.">
        <title>Expanding the biotechnology potential of lactobacilli through comparative genomics of 213 strains and associated genera.</title>
        <authorList>
            <person name="Sun Z."/>
            <person name="Harris H.M."/>
            <person name="McCann A."/>
            <person name="Guo C."/>
            <person name="Argimon S."/>
            <person name="Zhang W."/>
            <person name="Yang X."/>
            <person name="Jeffery I.B."/>
            <person name="Cooney J.C."/>
            <person name="Kagawa T.F."/>
            <person name="Liu W."/>
            <person name="Song Y."/>
            <person name="Salvetti E."/>
            <person name="Wrobel A."/>
            <person name="Rasinkangas P."/>
            <person name="Parkhill J."/>
            <person name="Rea M.C."/>
            <person name="O'Sullivan O."/>
            <person name="Ritari J."/>
            <person name="Douillard F.P."/>
            <person name="Paul Ross R."/>
            <person name="Yang R."/>
            <person name="Briner A.E."/>
            <person name="Felis G.E."/>
            <person name="de Vos W.M."/>
            <person name="Barrangou R."/>
            <person name="Klaenhammer T.R."/>
            <person name="Caufield P.W."/>
            <person name="Cui Y."/>
            <person name="Zhang H."/>
            <person name="O'Toole P.W."/>
        </authorList>
    </citation>
    <scope>NUCLEOTIDE SEQUENCE [LARGE SCALE GENOMIC DNA]</scope>
    <source>
        <strain evidence="5 6">DSM 20003</strain>
    </source>
</reference>
<organism evidence="5 6">
    <name type="scientific">Loigolactobacillus bifermentans DSM 20003</name>
    <dbReference type="NCBI Taxonomy" id="1423726"/>
    <lineage>
        <taxon>Bacteria</taxon>
        <taxon>Bacillati</taxon>
        <taxon>Bacillota</taxon>
        <taxon>Bacilli</taxon>
        <taxon>Lactobacillales</taxon>
        <taxon>Lactobacillaceae</taxon>
        <taxon>Loigolactobacillus</taxon>
    </lineage>
</organism>
<gene>
    <name evidence="5" type="ORF">FC07_GL003036</name>
</gene>
<keyword evidence="6" id="KW-1185">Reference proteome</keyword>
<dbReference type="PANTHER" id="PTHR30146">
    <property type="entry name" value="LACI-RELATED TRANSCRIPTIONAL REPRESSOR"/>
    <property type="match status" value="1"/>
</dbReference>
<dbReference type="InterPro" id="IPR010982">
    <property type="entry name" value="Lambda_DNA-bd_dom_sf"/>
</dbReference>
<evidence type="ECO:0000256" key="1">
    <source>
        <dbReference type="ARBA" id="ARBA00023015"/>
    </source>
</evidence>
<dbReference type="Proteomes" id="UP000051461">
    <property type="component" value="Unassembled WGS sequence"/>
</dbReference>
<keyword evidence="2" id="KW-0238">DNA-binding</keyword>
<dbReference type="SMART" id="SM00354">
    <property type="entry name" value="HTH_LACI"/>
    <property type="match status" value="1"/>
</dbReference>
<evidence type="ECO:0000256" key="2">
    <source>
        <dbReference type="ARBA" id="ARBA00023125"/>
    </source>
</evidence>
<dbReference type="OrthoDB" id="43195at2"/>
<dbReference type="Pfam" id="PF13377">
    <property type="entry name" value="Peripla_BP_3"/>
    <property type="match status" value="1"/>
</dbReference>
<dbReference type="Gene3D" id="1.10.260.40">
    <property type="entry name" value="lambda repressor-like DNA-binding domains"/>
    <property type="match status" value="1"/>
</dbReference>
<sequence>MTVTSIREVAKAAGTSFATVSRVLNHDASFSVSSETATRVWTTAERLGYLKPSPLSQTIQIVTTQTHAMEINDPYFRAIRLALEGQVTQQQLKIGTTIRINQQTSLPSLQPLAKCGGVIVIGGFTQQALQKLAALNHNLVVIDDPYLPPMLDGVYADLFGFTQRLVTQLYQHFLGPIAFVGGRRAVTELNGKQVVDDQEVRYQAYLQATKAAKQPALAYLDGWAAQSGEAAAAWFLQQKSRPKVVVVASDPLAIGFIHRLFGQLTPQEFPKVVSFDDSEMAAYTTPSLSSVKIPVTLFGINAIRLLSEKMAGTREFATRVVLEPKLIYRDSLLATDTVSNEGQAKA</sequence>
<dbReference type="SUPFAM" id="SSF47413">
    <property type="entry name" value="lambda repressor-like DNA-binding domains"/>
    <property type="match status" value="1"/>
</dbReference>
<evidence type="ECO:0000313" key="6">
    <source>
        <dbReference type="Proteomes" id="UP000051461"/>
    </source>
</evidence>
<dbReference type="PROSITE" id="PS50932">
    <property type="entry name" value="HTH_LACI_2"/>
    <property type="match status" value="1"/>
</dbReference>
<evidence type="ECO:0000313" key="5">
    <source>
        <dbReference type="EMBL" id="KRK36426.1"/>
    </source>
</evidence>
<evidence type="ECO:0000256" key="3">
    <source>
        <dbReference type="ARBA" id="ARBA00023163"/>
    </source>
</evidence>